<evidence type="ECO:0000256" key="9">
    <source>
        <dbReference type="ARBA" id="ARBA00022967"/>
    </source>
</evidence>
<comment type="function">
    <text evidence="17">Core subunit of the mitochondrial membrane respiratory chain NADH dehydrogenase (Complex I) which catalyzes electron transfer from NADH through the respiratory chain, using ubiquinone as an electron acceptor.</text>
</comment>
<dbReference type="Pfam" id="PF00420">
    <property type="entry name" value="Oxidored_q2"/>
    <property type="match status" value="1"/>
</dbReference>
<comment type="similarity">
    <text evidence="3 17">Belongs to the complex I subunit 4L family.</text>
</comment>
<evidence type="ECO:0000256" key="5">
    <source>
        <dbReference type="ARBA" id="ARBA00016612"/>
    </source>
</evidence>
<keyword evidence="10 17" id="KW-0249">Electron transport</keyword>
<dbReference type="EC" id="7.1.1.2" evidence="4 17"/>
<feature type="transmembrane region" description="Helical" evidence="17">
    <location>
        <begin position="20"/>
        <end position="43"/>
    </location>
</feature>
<evidence type="ECO:0000256" key="8">
    <source>
        <dbReference type="ARBA" id="ARBA00022692"/>
    </source>
</evidence>
<dbReference type="GO" id="GO:0042773">
    <property type="term" value="P:ATP synthesis coupled electron transport"/>
    <property type="evidence" value="ECO:0007669"/>
    <property type="project" value="UniProtKB-UniRule"/>
</dbReference>
<evidence type="ECO:0000256" key="10">
    <source>
        <dbReference type="ARBA" id="ARBA00022982"/>
    </source>
</evidence>
<evidence type="ECO:0000256" key="11">
    <source>
        <dbReference type="ARBA" id="ARBA00022989"/>
    </source>
</evidence>
<dbReference type="AlphaFoldDB" id="A0A343C2Z3"/>
<keyword evidence="12 17" id="KW-0520">NAD</keyword>
<dbReference type="GO" id="GO:0008137">
    <property type="term" value="F:NADH dehydrogenase (ubiquinone) activity"/>
    <property type="evidence" value="ECO:0007669"/>
    <property type="project" value="UniProtKB-EC"/>
</dbReference>
<keyword evidence="7 17" id="KW-0679">Respiratory chain</keyword>
<evidence type="ECO:0000256" key="1">
    <source>
        <dbReference type="ARBA" id="ARBA00003257"/>
    </source>
</evidence>
<dbReference type="InterPro" id="IPR039428">
    <property type="entry name" value="NUOK/Mnh_C1-like"/>
</dbReference>
<dbReference type="EMBL" id="KX087292">
    <property type="protein sequence ID" value="ARH54386.1"/>
    <property type="molecule type" value="Genomic_DNA"/>
</dbReference>
<evidence type="ECO:0000256" key="6">
    <source>
        <dbReference type="ARBA" id="ARBA00022448"/>
    </source>
</evidence>
<dbReference type="Gene3D" id="1.10.287.3510">
    <property type="match status" value="1"/>
</dbReference>
<evidence type="ECO:0000256" key="2">
    <source>
        <dbReference type="ARBA" id="ARBA00004225"/>
    </source>
</evidence>
<evidence type="ECO:0000256" key="4">
    <source>
        <dbReference type="ARBA" id="ARBA00012944"/>
    </source>
</evidence>
<dbReference type="PANTHER" id="PTHR11434:SF0">
    <property type="entry name" value="NADH-UBIQUINONE OXIDOREDUCTASE CHAIN 4L"/>
    <property type="match status" value="1"/>
</dbReference>
<evidence type="ECO:0000256" key="17">
    <source>
        <dbReference type="RuleBase" id="RU004419"/>
    </source>
</evidence>
<evidence type="ECO:0000256" key="16">
    <source>
        <dbReference type="ARBA" id="ARBA00049551"/>
    </source>
</evidence>
<keyword evidence="13 17" id="KW-0830">Ubiquinone</keyword>
<protein>
    <recommendedName>
        <fullName evidence="5 17">NADH-ubiquinone oxidoreductase chain 4L</fullName>
        <ecNumber evidence="4 17">7.1.1.2</ecNumber>
    </recommendedName>
</protein>
<dbReference type="GO" id="GO:0005743">
    <property type="term" value="C:mitochondrial inner membrane"/>
    <property type="evidence" value="ECO:0007669"/>
    <property type="project" value="UniProtKB-SubCell"/>
</dbReference>
<organism evidence="18">
    <name type="scientific">Gastrallus laevigatus</name>
    <dbReference type="NCBI Taxonomy" id="1586484"/>
    <lineage>
        <taxon>Eukaryota</taxon>
        <taxon>Metazoa</taxon>
        <taxon>Ecdysozoa</taxon>
        <taxon>Arthropoda</taxon>
        <taxon>Hexapoda</taxon>
        <taxon>Insecta</taxon>
        <taxon>Pterygota</taxon>
        <taxon>Neoptera</taxon>
        <taxon>Endopterygota</taxon>
        <taxon>Coleoptera</taxon>
        <taxon>Polyphaga</taxon>
        <taxon>Bostrichiformia</taxon>
        <taxon>Ptinidae</taxon>
        <taxon>Anobiinae</taxon>
        <taxon>Gastrallus</taxon>
    </lineage>
</organism>
<keyword evidence="17" id="KW-0999">Mitochondrion inner membrane</keyword>
<keyword evidence="9 17" id="KW-1278">Translocase</keyword>
<evidence type="ECO:0000256" key="7">
    <source>
        <dbReference type="ARBA" id="ARBA00022660"/>
    </source>
</evidence>
<evidence type="ECO:0000256" key="15">
    <source>
        <dbReference type="ARBA" id="ARBA00023136"/>
    </source>
</evidence>
<comment type="function">
    <text evidence="1">Core subunit of the mitochondrial membrane respiratory chain NADH dehydrogenase (Complex I) that is believed to belong to the minimal assembly required for catalysis. Complex I functions in the transfer of electrons from NADH to the respiratory chain. The immediate electron acceptor for the enzyme is believed to be ubiquinone.</text>
</comment>
<keyword evidence="6 17" id="KW-0813">Transport</keyword>
<evidence type="ECO:0000256" key="3">
    <source>
        <dbReference type="ARBA" id="ARBA00010519"/>
    </source>
</evidence>
<accession>A0A343C2Z3</accession>
<keyword evidence="14 17" id="KW-0496">Mitochondrion</keyword>
<evidence type="ECO:0000313" key="18">
    <source>
        <dbReference type="EMBL" id="ARH54386.1"/>
    </source>
</evidence>
<proteinExistence type="inferred from homology"/>
<evidence type="ECO:0000256" key="14">
    <source>
        <dbReference type="ARBA" id="ARBA00023128"/>
    </source>
</evidence>
<name>A0A343C2Z3_9COLE</name>
<feature type="transmembrane region" description="Helical" evidence="17">
    <location>
        <begin position="49"/>
        <end position="71"/>
    </location>
</feature>
<dbReference type="GO" id="GO:0016651">
    <property type="term" value="F:oxidoreductase activity, acting on NAD(P)H"/>
    <property type="evidence" value="ECO:0007669"/>
    <property type="project" value="InterPro"/>
</dbReference>
<evidence type="ECO:0000256" key="13">
    <source>
        <dbReference type="ARBA" id="ARBA00023075"/>
    </source>
</evidence>
<gene>
    <name evidence="18" type="primary">nad4l</name>
</gene>
<keyword evidence="15 17" id="KW-0472">Membrane</keyword>
<keyword evidence="11 17" id="KW-1133">Transmembrane helix</keyword>
<geneLocation type="mitochondrion" evidence="18"/>
<evidence type="ECO:0000256" key="12">
    <source>
        <dbReference type="ARBA" id="ARBA00023027"/>
    </source>
</evidence>
<keyword evidence="8 17" id="KW-0812">Transmembrane</keyword>
<comment type="catalytic activity">
    <reaction evidence="16 17">
        <text>a ubiquinone + NADH + 5 H(+)(in) = a ubiquinol + NAD(+) + 4 H(+)(out)</text>
        <dbReference type="Rhea" id="RHEA:29091"/>
        <dbReference type="Rhea" id="RHEA-COMP:9565"/>
        <dbReference type="Rhea" id="RHEA-COMP:9566"/>
        <dbReference type="ChEBI" id="CHEBI:15378"/>
        <dbReference type="ChEBI" id="CHEBI:16389"/>
        <dbReference type="ChEBI" id="CHEBI:17976"/>
        <dbReference type="ChEBI" id="CHEBI:57540"/>
        <dbReference type="ChEBI" id="CHEBI:57945"/>
        <dbReference type="EC" id="7.1.1.2"/>
    </reaction>
</comment>
<reference evidence="18" key="1">
    <citation type="submission" date="2016-04" db="EMBL/GenBank/DDBJ databases">
        <title>Mitochondria of beetle species.</title>
        <authorList>
            <person name="Hunter A."/>
            <person name="Moriniere J."/>
            <person name="Tang P."/>
            <person name="Linard B."/>
            <person name="Crampton-Platt A."/>
            <person name="Vogler A.P."/>
        </authorList>
    </citation>
    <scope>NUCLEOTIDE SEQUENCE</scope>
</reference>
<dbReference type="GO" id="GO:0030964">
    <property type="term" value="C:NADH dehydrogenase complex"/>
    <property type="evidence" value="ECO:0007669"/>
    <property type="project" value="TreeGrafter"/>
</dbReference>
<comment type="subcellular location">
    <subcellularLocation>
        <location evidence="17">Mitochondrion inner membrane</location>
        <topology evidence="17">Multi-pass membrane protein</topology>
    </subcellularLocation>
    <subcellularLocation>
        <location evidence="2">Mitochondrion membrane</location>
        <topology evidence="2">Multi-pass membrane protein</topology>
    </subcellularLocation>
</comment>
<dbReference type="PANTHER" id="PTHR11434">
    <property type="entry name" value="NADH-UBIQUINONE OXIDOREDUCTASE SUBUNIT ND4L"/>
    <property type="match status" value="1"/>
</dbReference>
<sequence>MFIIMYFSGVLSFLINRKHLLFILLSLEFIVISLYLGLSYLMLDFVYESFFLMIYLTLMVCESALGLSILVSMIRSFGNDYFETFNLLW</sequence>
<dbReference type="InterPro" id="IPR001133">
    <property type="entry name" value="NADH_UbQ_OxRdtase_chain4L/K"/>
</dbReference>